<feature type="domain" description="Plastocyanin-like" evidence="3">
    <location>
        <begin position="586"/>
        <end position="696"/>
    </location>
</feature>
<evidence type="ECO:0000259" key="3">
    <source>
        <dbReference type="Pfam" id="PF07731"/>
    </source>
</evidence>
<evidence type="ECO:0000256" key="2">
    <source>
        <dbReference type="SAM" id="SignalP"/>
    </source>
</evidence>
<dbReference type="EMBL" id="UGOY01000001">
    <property type="protein sequence ID" value="STY22684.1"/>
    <property type="molecule type" value="Genomic_DNA"/>
</dbReference>
<dbReference type="GO" id="GO:0005507">
    <property type="term" value="F:copper ion binding"/>
    <property type="evidence" value="ECO:0007669"/>
    <property type="project" value="InterPro"/>
</dbReference>
<evidence type="ECO:0000313" key="4">
    <source>
        <dbReference type="EMBL" id="KTD77461.1"/>
    </source>
</evidence>
<protein>
    <submittedName>
        <fullName evidence="5">Multicopper oxidase mco</fullName>
        <ecNumber evidence="5">1.-.-.-</ecNumber>
    </submittedName>
</protein>
<proteinExistence type="predicted"/>
<organism evidence="5 7">
    <name type="scientific">Legionella steigerwaltii</name>
    <dbReference type="NCBI Taxonomy" id="460"/>
    <lineage>
        <taxon>Bacteria</taxon>
        <taxon>Pseudomonadati</taxon>
        <taxon>Pseudomonadota</taxon>
        <taxon>Gammaproteobacteria</taxon>
        <taxon>Legionellales</taxon>
        <taxon>Legionellaceae</taxon>
        <taxon>Legionella</taxon>
    </lineage>
</organism>
<evidence type="ECO:0000313" key="5">
    <source>
        <dbReference type="EMBL" id="STY22684.1"/>
    </source>
</evidence>
<evidence type="ECO:0000313" key="7">
    <source>
        <dbReference type="Proteomes" id="UP000255110"/>
    </source>
</evidence>
<keyword evidence="1" id="KW-0479">Metal-binding</keyword>
<dbReference type="Pfam" id="PF07731">
    <property type="entry name" value="Cu-oxidase_2"/>
    <property type="match status" value="1"/>
</dbReference>
<dbReference type="AlphaFoldDB" id="A0A378L7I6"/>
<dbReference type="Proteomes" id="UP000255110">
    <property type="component" value="Unassembled WGS sequence"/>
</dbReference>
<dbReference type="GO" id="GO:0016491">
    <property type="term" value="F:oxidoreductase activity"/>
    <property type="evidence" value="ECO:0007669"/>
    <property type="project" value="UniProtKB-KW"/>
</dbReference>
<dbReference type="SUPFAM" id="SSF49503">
    <property type="entry name" value="Cupredoxins"/>
    <property type="match status" value="2"/>
</dbReference>
<evidence type="ECO:0000256" key="1">
    <source>
        <dbReference type="ARBA" id="ARBA00022723"/>
    </source>
</evidence>
<keyword evidence="6" id="KW-1185">Reference proteome</keyword>
<dbReference type="PROSITE" id="PS00079">
    <property type="entry name" value="MULTICOPPER_OXIDASE1"/>
    <property type="match status" value="1"/>
</dbReference>
<dbReference type="InterPro" id="IPR002355">
    <property type="entry name" value="Cu_oxidase_Cu_BS"/>
</dbReference>
<keyword evidence="2" id="KW-0732">Signal</keyword>
<dbReference type="InterPro" id="IPR011706">
    <property type="entry name" value="Cu-oxidase_C"/>
</dbReference>
<dbReference type="Proteomes" id="UP000054820">
    <property type="component" value="Unassembled WGS sequence"/>
</dbReference>
<dbReference type="OrthoDB" id="9757546at2"/>
<dbReference type="EC" id="1.-.-.-" evidence="5"/>
<dbReference type="RefSeq" id="WP_058477368.1">
    <property type="nucleotide sequence ID" value="NZ_CAAAIO010000018.1"/>
</dbReference>
<sequence>MRFLLLSNLGAVKKITLCSSVLLAMQYSLTSYASYSGKPPLTFKSVNHQLNIAMVANQPATTLTLFSPNYNNVVPWTWDICDMADFNLNTYTCNTPASADNQYGGPLLQLQKGDTLNITLVNNLPLINPNIYPIANLQGIPNLNLNPTNIHTHGLIVSPHYPIPGDPQYDNWGDNIFLILTNSANGPYNTGSGHDHGTVIVNPTNSVEYSIYVPEDHPSGLYWIHPHLHGLTSAQISMGMRGMITIGQVSDYVSIPGLTNTQVDNSTSYLALQDSQLLPGTPTYINTNPDPTFCPATPNASEGNTPNRQGFCPGQNSSAIEGGNYIGGSWYHSVSGLVYPQVNVTNQEILAIANVSDSTSYNIELQDRTNKCNMLMQILAVDGISIDTTDAQALMLAVGGKFVPEPCPESNITNPAVCTSSILMMPSARVEVLATYRDCTSAGGNVITQVPGIGAGAVLTTTSHNTGIIGDYWPQVDLVQVQFAGLGIGNPAQVKPIPYNSALLASEIRPENPNVVPQACQPLAPGNKRRIFYGNPQAYPNQFGLAYEVIDQNGNVVGPPATDLVPFSLHNPYICLPLGPNNTPATEVWELVNVATEDHNFHIHQQKFQILTETDIITGEVVPSSSAYLMDNVPIPHAIGNCGQSDGSNPISDWRTKRCKSRPMTIQLNFSAAGDYVYHCHILQHEDGGMMQKIKVIPFPSTGLK</sequence>
<dbReference type="PROSITE" id="PS00080">
    <property type="entry name" value="MULTICOPPER_OXIDASE2"/>
    <property type="match status" value="1"/>
</dbReference>
<feature type="signal peptide" evidence="2">
    <location>
        <begin position="1"/>
        <end position="33"/>
    </location>
</feature>
<dbReference type="InterPro" id="IPR008972">
    <property type="entry name" value="Cupredoxin"/>
</dbReference>
<dbReference type="Gene3D" id="2.60.40.420">
    <property type="entry name" value="Cupredoxins - blue copper proteins"/>
    <property type="match status" value="2"/>
</dbReference>
<name>A0A378L7I6_9GAMM</name>
<keyword evidence="5" id="KW-0560">Oxidoreductase</keyword>
<reference evidence="4 6" key="1">
    <citation type="submission" date="2015-11" db="EMBL/GenBank/DDBJ databases">
        <title>Genomic analysis of 38 Legionella species identifies large and diverse effector repertoires.</title>
        <authorList>
            <person name="Burstein D."/>
            <person name="Amaro F."/>
            <person name="Zusman T."/>
            <person name="Lifshitz Z."/>
            <person name="Cohen O."/>
            <person name="Gilbert J.A."/>
            <person name="Pupko T."/>
            <person name="Shuman H.A."/>
            <person name="Segal G."/>
        </authorList>
    </citation>
    <scope>NUCLEOTIDE SEQUENCE [LARGE SCALE GENOMIC DNA]</scope>
    <source>
        <strain evidence="4 6">SC-18-C9</strain>
    </source>
</reference>
<dbReference type="STRING" id="460.Lstg_1818"/>
<gene>
    <name evidence="5" type="primary">mco</name>
    <name evidence="4" type="ORF">Lstg_1818</name>
    <name evidence="5" type="ORF">NCTC11991_01273</name>
</gene>
<dbReference type="EMBL" id="LNYZ01000013">
    <property type="protein sequence ID" value="KTD77461.1"/>
    <property type="molecule type" value="Genomic_DNA"/>
</dbReference>
<dbReference type="InterPro" id="IPR033138">
    <property type="entry name" value="Cu_oxidase_CS"/>
</dbReference>
<reference evidence="5 7" key="2">
    <citation type="submission" date="2018-06" db="EMBL/GenBank/DDBJ databases">
        <authorList>
            <consortium name="Pathogen Informatics"/>
            <person name="Doyle S."/>
        </authorList>
    </citation>
    <scope>NUCLEOTIDE SEQUENCE [LARGE SCALE GENOMIC DNA]</scope>
    <source>
        <strain evidence="5 7">NCTC11991</strain>
    </source>
</reference>
<feature type="chain" id="PRO_5016739111" evidence="2">
    <location>
        <begin position="34"/>
        <end position="705"/>
    </location>
</feature>
<accession>A0A378L7I6</accession>
<evidence type="ECO:0000313" key="6">
    <source>
        <dbReference type="Proteomes" id="UP000054820"/>
    </source>
</evidence>